<comment type="caution">
    <text evidence="7">The sequence shown here is derived from an EMBL/GenBank/DDBJ whole genome shotgun (WGS) entry which is preliminary data.</text>
</comment>
<organism evidence="7 8">
    <name type="scientific">Edaphochlamys debaryana</name>
    <dbReference type="NCBI Taxonomy" id="47281"/>
    <lineage>
        <taxon>Eukaryota</taxon>
        <taxon>Viridiplantae</taxon>
        <taxon>Chlorophyta</taxon>
        <taxon>core chlorophytes</taxon>
        <taxon>Chlorophyceae</taxon>
        <taxon>CS clade</taxon>
        <taxon>Chlamydomonadales</taxon>
        <taxon>Chlamydomonadales incertae sedis</taxon>
        <taxon>Edaphochlamys</taxon>
    </lineage>
</organism>
<reference evidence="7" key="1">
    <citation type="journal article" date="2020" name="bioRxiv">
        <title>Comparative genomics of Chlamydomonas.</title>
        <authorList>
            <person name="Craig R.J."/>
            <person name="Hasan A.R."/>
            <person name="Ness R.W."/>
            <person name="Keightley P.D."/>
        </authorList>
    </citation>
    <scope>NUCLEOTIDE SEQUENCE</scope>
    <source>
        <strain evidence="7">CCAP 11/70</strain>
    </source>
</reference>
<dbReference type="PANTHER" id="PTHR11062:SF376">
    <property type="entry name" value="EXOSTOSIN FAMILY PROTEIN"/>
    <property type="match status" value="1"/>
</dbReference>
<evidence type="ECO:0000256" key="5">
    <source>
        <dbReference type="SAM" id="SignalP"/>
    </source>
</evidence>
<dbReference type="EMBL" id="JAEHOE010000006">
    <property type="protein sequence ID" value="KAG2499622.1"/>
    <property type="molecule type" value="Genomic_DNA"/>
</dbReference>
<dbReference type="InterPro" id="IPR000742">
    <property type="entry name" value="EGF"/>
</dbReference>
<evidence type="ECO:0000313" key="7">
    <source>
        <dbReference type="EMBL" id="KAG2499622.1"/>
    </source>
</evidence>
<dbReference type="Pfam" id="PF03016">
    <property type="entry name" value="Exostosin_GT47"/>
    <property type="match status" value="2"/>
</dbReference>
<dbReference type="InterPro" id="IPR040911">
    <property type="entry name" value="Exostosin_GT47"/>
</dbReference>
<feature type="disulfide bond" evidence="4">
    <location>
        <begin position="246"/>
        <end position="255"/>
    </location>
</feature>
<dbReference type="PROSITE" id="PS50026">
    <property type="entry name" value="EGF_3"/>
    <property type="match status" value="1"/>
</dbReference>
<keyword evidence="8" id="KW-1185">Reference proteome</keyword>
<comment type="similarity">
    <text evidence="2">Belongs to the glycosyltransferase 47 family.</text>
</comment>
<dbReference type="AlphaFoldDB" id="A0A835YB14"/>
<sequence length="710" mass="80579">MPNKLVLLLGLLLGARAGAADVSPAWAAKELKKDCSPGCTENIGNCNAEFGRCECRFGFGGDDCSKLLLPACMTAKKLTAVPLYGLGSPRNCYCYRQLEKLSCSHEYTEDPLYCDHVPFWAWEDLPCYEYDGVPEEEQISDFPDESAPGAKKLKWYVGCRKHGQNPTFQFEASRRATADGFHWANRGWSPVDKCRERCNDRGQCNGGHCRCAPFYMGETCETETTVHCPLGCSGRGTCHPGGFCHCKPGFWGEGCARSKAYTAEVATPHPTRLRIYVYELPQTVSYMRPTGEDHWPLHDPIYLAETEFHHRLLGDWAVRTENPWEANLFFVPTHLYYYTSNIGFPGHHYTKVFDYVRRNHPWWNMTAGRNHFVVASNDRGCCDLYRLSPEVQHPIKVVHFAQEPRHGVALLRGEAAKGGGGLLGLGPGAGEDPKKIMERLGINTDDPAMIGAAIELKHLDGRPRFKGFPVYQLPALQQEREQCFRHEHDVAFPPHLTALEERWSEAMPEQVFTFNRDKWLQVLTRAYDLDANGSAVFRRDVQRDLLLYFNGYTKEDMAYSAGVRQGLLSMFADNPRSDLSINKGGGTDSMLRSRFCFTPMGLGWGIRLSQAVYTGCVPILVHDHVWPYLWDVLPYEEFSVRISRHNLHRLLDLLEAITPDQLATLQDGLARHYRAFVWQVEGHGLAYNYTLASLHKKLLNMWTAVFRRQH</sequence>
<accession>A0A835YB14</accession>
<protein>
    <recommendedName>
        <fullName evidence="6">EGF-like domain-containing protein</fullName>
    </recommendedName>
</protein>
<dbReference type="PROSITE" id="PS01186">
    <property type="entry name" value="EGF_2"/>
    <property type="match status" value="2"/>
</dbReference>
<dbReference type="PROSITE" id="PS00022">
    <property type="entry name" value="EGF_1"/>
    <property type="match status" value="3"/>
</dbReference>
<comment type="caution">
    <text evidence="4">Lacks conserved residue(s) required for the propagation of feature annotation.</text>
</comment>
<evidence type="ECO:0000256" key="2">
    <source>
        <dbReference type="ARBA" id="ARBA00010271"/>
    </source>
</evidence>
<evidence type="ECO:0000256" key="4">
    <source>
        <dbReference type="PROSITE-ProRule" id="PRU00076"/>
    </source>
</evidence>
<dbReference type="OrthoDB" id="1924787at2759"/>
<keyword evidence="3" id="KW-0333">Golgi apparatus</keyword>
<evidence type="ECO:0000313" key="8">
    <source>
        <dbReference type="Proteomes" id="UP000612055"/>
    </source>
</evidence>
<dbReference type="GO" id="GO:0000139">
    <property type="term" value="C:Golgi membrane"/>
    <property type="evidence" value="ECO:0007669"/>
    <property type="project" value="UniProtKB-SubCell"/>
</dbReference>
<keyword evidence="4" id="KW-0245">EGF-like domain</keyword>
<feature type="chain" id="PRO_5032406305" description="EGF-like domain-containing protein" evidence="5">
    <location>
        <begin position="20"/>
        <end position="710"/>
    </location>
</feature>
<feature type="signal peptide" evidence="5">
    <location>
        <begin position="1"/>
        <end position="19"/>
    </location>
</feature>
<dbReference type="InterPro" id="IPR004263">
    <property type="entry name" value="Exostosin"/>
</dbReference>
<evidence type="ECO:0000256" key="3">
    <source>
        <dbReference type="ARBA" id="ARBA00023034"/>
    </source>
</evidence>
<proteinExistence type="inferred from homology"/>
<evidence type="ECO:0000259" key="6">
    <source>
        <dbReference type="PROSITE" id="PS50026"/>
    </source>
</evidence>
<feature type="disulfide bond" evidence="4">
    <location>
        <begin position="228"/>
        <end position="238"/>
    </location>
</feature>
<dbReference type="Gene3D" id="2.10.25.10">
    <property type="entry name" value="Laminin"/>
    <property type="match status" value="1"/>
</dbReference>
<dbReference type="SMART" id="SM00181">
    <property type="entry name" value="EGF"/>
    <property type="match status" value="3"/>
</dbReference>
<dbReference type="GO" id="GO:0016757">
    <property type="term" value="F:glycosyltransferase activity"/>
    <property type="evidence" value="ECO:0007669"/>
    <property type="project" value="InterPro"/>
</dbReference>
<keyword evidence="5" id="KW-0732">Signal</keyword>
<feature type="domain" description="EGF-like" evidence="6">
    <location>
        <begin position="224"/>
        <end position="256"/>
    </location>
</feature>
<dbReference type="Proteomes" id="UP000612055">
    <property type="component" value="Unassembled WGS sequence"/>
</dbReference>
<evidence type="ECO:0000256" key="1">
    <source>
        <dbReference type="ARBA" id="ARBA00004323"/>
    </source>
</evidence>
<name>A0A835YB14_9CHLO</name>
<gene>
    <name evidence="7" type="ORF">HYH03_002561</name>
</gene>
<comment type="subcellular location">
    <subcellularLocation>
        <location evidence="1">Golgi apparatus membrane</location>
        <topology evidence="1">Single-pass type II membrane protein</topology>
    </subcellularLocation>
</comment>
<dbReference type="PANTHER" id="PTHR11062">
    <property type="entry name" value="EXOSTOSIN HEPARAN SULFATE GLYCOSYLTRANSFERASE -RELATED"/>
    <property type="match status" value="1"/>
</dbReference>
<keyword evidence="4" id="KW-1015">Disulfide bond</keyword>